<dbReference type="AlphaFoldDB" id="A0A927IN71"/>
<evidence type="ECO:0000313" key="1">
    <source>
        <dbReference type="EMBL" id="MBD8051757.1"/>
    </source>
</evidence>
<gene>
    <name evidence="1" type="ORF">IC609_14515</name>
</gene>
<protein>
    <submittedName>
        <fullName evidence="1">Uncharacterized protein</fullName>
    </submittedName>
</protein>
<dbReference type="Proteomes" id="UP000647424">
    <property type="component" value="Unassembled WGS sequence"/>
</dbReference>
<reference evidence="1" key="1">
    <citation type="submission" date="2020-09" db="EMBL/GenBank/DDBJ databases">
        <title>Genome seq and assembly of Limnohabitants sp.</title>
        <authorList>
            <person name="Chhetri G."/>
        </authorList>
    </citation>
    <scope>NUCLEOTIDE SEQUENCE</scope>
    <source>
        <strain evidence="1">JUR4</strain>
    </source>
</reference>
<evidence type="ECO:0000313" key="2">
    <source>
        <dbReference type="Proteomes" id="UP000647424"/>
    </source>
</evidence>
<name>A0A927IN71_9BURK</name>
<sequence>MFPIGLGGDGSTVTDDANASTGLANGGHRLRFVQSLSQFVSVANYTVSYAAQRVVDAAAQVSLATVQANAAAASAATALNAPGTQATSTSTLTVGTGSQTLTLAQTGKTFTVGQFVQVVNSGSAWMTGVITAFNPGTGVMTFIPAYIGGSGSYSAWTVSPAAPPEIPSVAGNAGKALFTDGISLNWAQVYPTQAGNAGKALITDGSTVNWALVYPSQLDNRGKSLVTDGATASWVGTSCRQYFLSQS</sequence>
<comment type="caution">
    <text evidence="1">The sequence shown here is derived from an EMBL/GenBank/DDBJ whole genome shotgun (WGS) entry which is preliminary data.</text>
</comment>
<dbReference type="EMBL" id="JACYFT010000004">
    <property type="protein sequence ID" value="MBD8051757.1"/>
    <property type="molecule type" value="Genomic_DNA"/>
</dbReference>
<accession>A0A927IN71</accession>
<proteinExistence type="predicted"/>
<organism evidence="1 2">
    <name type="scientific">Limnohabitans radicicola</name>
    <dbReference type="NCBI Taxonomy" id="2771427"/>
    <lineage>
        <taxon>Bacteria</taxon>
        <taxon>Pseudomonadati</taxon>
        <taxon>Pseudomonadota</taxon>
        <taxon>Betaproteobacteria</taxon>
        <taxon>Burkholderiales</taxon>
        <taxon>Comamonadaceae</taxon>
        <taxon>Limnohabitans</taxon>
    </lineage>
</organism>
<keyword evidence="2" id="KW-1185">Reference proteome</keyword>
<dbReference type="RefSeq" id="WP_191820256.1">
    <property type="nucleotide sequence ID" value="NZ_JACYFT010000004.1"/>
</dbReference>